<dbReference type="EMBL" id="FZNX01000001">
    <property type="protein sequence ID" value="SNR37821.1"/>
    <property type="molecule type" value="Genomic_DNA"/>
</dbReference>
<evidence type="ECO:0008006" key="3">
    <source>
        <dbReference type="Google" id="ProtNLM"/>
    </source>
</evidence>
<protein>
    <recommendedName>
        <fullName evidence="3">Lipoprotein</fullName>
    </recommendedName>
</protein>
<dbReference type="RefSeq" id="WP_141107267.1">
    <property type="nucleotide sequence ID" value="NZ_FZNX01000001.1"/>
</dbReference>
<reference evidence="2" key="1">
    <citation type="submission" date="2017-06" db="EMBL/GenBank/DDBJ databases">
        <authorList>
            <person name="Varghese N."/>
            <person name="Submissions S."/>
        </authorList>
    </citation>
    <scope>NUCLEOTIDE SEQUENCE [LARGE SCALE GENOMIC DNA]</scope>
    <source>
        <strain evidence="2">DSM 27993</strain>
    </source>
</reference>
<keyword evidence="2" id="KW-1185">Reference proteome</keyword>
<proteinExistence type="predicted"/>
<evidence type="ECO:0000313" key="2">
    <source>
        <dbReference type="Proteomes" id="UP000198412"/>
    </source>
</evidence>
<dbReference type="Proteomes" id="UP000198412">
    <property type="component" value="Unassembled WGS sequence"/>
</dbReference>
<dbReference type="OrthoDB" id="1420631at2"/>
<accession>A0A238VUG3</accession>
<gene>
    <name evidence="1" type="ORF">SAMN04488111_1042</name>
</gene>
<dbReference type="PROSITE" id="PS51257">
    <property type="entry name" value="PROKAR_LIPOPROTEIN"/>
    <property type="match status" value="1"/>
</dbReference>
<name>A0A238VUG3_9FLAO</name>
<organism evidence="1 2">
    <name type="scientific">Lutibacter flavus</name>
    <dbReference type="NCBI Taxonomy" id="691689"/>
    <lineage>
        <taxon>Bacteria</taxon>
        <taxon>Pseudomonadati</taxon>
        <taxon>Bacteroidota</taxon>
        <taxon>Flavobacteriia</taxon>
        <taxon>Flavobacteriales</taxon>
        <taxon>Flavobacteriaceae</taxon>
        <taxon>Lutibacter</taxon>
    </lineage>
</organism>
<sequence>MKKLLIINILILSLISCSEKQKKEPESYIENRTSFFDLRNSDWTKNDWIRKPENLKIIHETFKKFGYENLEKLINKYDNEFLIENIYIKRNFDNLIDSLELSYKNLKTENKYYVEFWERRKKEKNDSIVYEIIREIKSQKENNEKLICDNRFVNDTLFDLLKIEFYDKDLNNEKAEKDFEKLKNYGFHQSAYNLLYERHEYSELKLDRDKMKTDLTKSSEFINPWFQDNTK</sequence>
<evidence type="ECO:0000313" key="1">
    <source>
        <dbReference type="EMBL" id="SNR37821.1"/>
    </source>
</evidence>
<dbReference type="AlphaFoldDB" id="A0A238VUG3"/>